<dbReference type="SMART" id="SM00382">
    <property type="entry name" value="AAA"/>
    <property type="match status" value="1"/>
</dbReference>
<dbReference type="PROSITE" id="PS00675">
    <property type="entry name" value="SIGMA54_INTERACT_1"/>
    <property type="match status" value="1"/>
</dbReference>
<dbReference type="InterPro" id="IPR025944">
    <property type="entry name" value="Sigma_54_int_dom_CS"/>
</dbReference>
<evidence type="ECO:0000256" key="3">
    <source>
        <dbReference type="ARBA" id="ARBA00023015"/>
    </source>
</evidence>
<dbReference type="Pfam" id="PF02954">
    <property type="entry name" value="HTH_8"/>
    <property type="match status" value="1"/>
</dbReference>
<evidence type="ECO:0000259" key="5">
    <source>
        <dbReference type="PROSITE" id="PS50045"/>
    </source>
</evidence>
<keyword evidence="1" id="KW-0547">Nucleotide-binding</keyword>
<dbReference type="Proteomes" id="UP000001225">
    <property type="component" value="Chromosome"/>
</dbReference>
<dbReference type="FunFam" id="3.40.50.300:FF:000006">
    <property type="entry name" value="DNA-binding transcriptional regulator NtrC"/>
    <property type="match status" value="1"/>
</dbReference>
<dbReference type="SUPFAM" id="SSF46689">
    <property type="entry name" value="Homeodomain-like"/>
    <property type="match status" value="1"/>
</dbReference>
<dbReference type="Gene3D" id="1.10.8.60">
    <property type="match status" value="1"/>
</dbReference>
<dbReference type="SUPFAM" id="SSF52540">
    <property type="entry name" value="P-loop containing nucleoside triphosphate hydrolases"/>
    <property type="match status" value="1"/>
</dbReference>
<dbReference type="eggNOG" id="COG2204">
    <property type="taxonomic scope" value="Bacteria"/>
</dbReference>
<dbReference type="STRING" id="94624.Bpet2374"/>
<dbReference type="EMBL" id="AM902716">
    <property type="protein sequence ID" value="CAP42717.1"/>
    <property type="molecule type" value="Genomic_DNA"/>
</dbReference>
<protein>
    <submittedName>
        <fullName evidence="6">Transcriptional regulatory protein</fullName>
    </submittedName>
</protein>
<dbReference type="GO" id="GO:0005524">
    <property type="term" value="F:ATP binding"/>
    <property type="evidence" value="ECO:0007669"/>
    <property type="project" value="UniProtKB-KW"/>
</dbReference>
<keyword evidence="3" id="KW-0805">Transcription regulation</keyword>
<dbReference type="AlphaFoldDB" id="A9IMJ6"/>
<dbReference type="InterPro" id="IPR003593">
    <property type="entry name" value="AAA+_ATPase"/>
</dbReference>
<evidence type="ECO:0000313" key="6">
    <source>
        <dbReference type="EMBL" id="CAP42717.1"/>
    </source>
</evidence>
<evidence type="ECO:0000256" key="2">
    <source>
        <dbReference type="ARBA" id="ARBA00022840"/>
    </source>
</evidence>
<evidence type="ECO:0000256" key="4">
    <source>
        <dbReference type="ARBA" id="ARBA00023163"/>
    </source>
</evidence>
<dbReference type="PROSITE" id="PS00688">
    <property type="entry name" value="SIGMA54_INTERACT_3"/>
    <property type="match status" value="1"/>
</dbReference>
<sequence>MAAVSSPAHDISIGAGHVSFRFASGRIMQGTTPGPARQSVRTPIQIEEAFAGMCPLMREFGSQVARAARSDATVFITGESGTGKEMIARAIHEGSERSKHPFIPVNCGAFSHSLAHAQLFGHEKGSFTGALGQTAGYFESAGNGTLFLDEVTEMSDALQVQFLRVLESGTYQRVGGTEVLHTGARIVCATNRDPYAAVESGKLRQDFLHRLLIVPLRVPPLREREGDVRILAQRFLDELNAAHKTSKRFSARMMDALLSYDWPGNVRELRNAVQRAFIMADTVVEAEFRRRPRAAEARDSTDGALCFPVGTPLSQAQRDVILATLAHHNGDKQRTADTLGVSLKTLYNRLGAYNADTPTSTRQG</sequence>
<dbReference type="InterPro" id="IPR002078">
    <property type="entry name" value="Sigma_54_int"/>
</dbReference>
<dbReference type="Gene3D" id="1.10.10.60">
    <property type="entry name" value="Homeodomain-like"/>
    <property type="match status" value="1"/>
</dbReference>
<dbReference type="Gene3D" id="3.40.50.300">
    <property type="entry name" value="P-loop containing nucleotide triphosphate hydrolases"/>
    <property type="match status" value="1"/>
</dbReference>
<gene>
    <name evidence="6" type="ordered locus">Bpet2374</name>
</gene>
<dbReference type="PROSITE" id="PS50045">
    <property type="entry name" value="SIGMA54_INTERACT_4"/>
    <property type="match status" value="1"/>
</dbReference>
<dbReference type="KEGG" id="bpt:Bpet2374"/>
<dbReference type="InterPro" id="IPR058031">
    <property type="entry name" value="AAA_lid_NorR"/>
</dbReference>
<keyword evidence="4" id="KW-0804">Transcription</keyword>
<dbReference type="Pfam" id="PF00158">
    <property type="entry name" value="Sigma54_activat"/>
    <property type="match status" value="1"/>
</dbReference>
<accession>A9IMJ6</accession>
<feature type="domain" description="Sigma-54 factor interaction" evidence="5">
    <location>
        <begin position="50"/>
        <end position="278"/>
    </location>
</feature>
<dbReference type="PANTHER" id="PTHR32071">
    <property type="entry name" value="TRANSCRIPTIONAL REGULATORY PROTEIN"/>
    <property type="match status" value="1"/>
</dbReference>
<keyword evidence="2" id="KW-0067">ATP-binding</keyword>
<evidence type="ECO:0000313" key="7">
    <source>
        <dbReference type="Proteomes" id="UP000001225"/>
    </source>
</evidence>
<keyword evidence="7" id="KW-1185">Reference proteome</keyword>
<organism evidence="6 7">
    <name type="scientific">Bordetella petrii (strain ATCC BAA-461 / DSM 12804 / CCUG 43448 / CIP 107267 / Se-1111R)</name>
    <dbReference type="NCBI Taxonomy" id="340100"/>
    <lineage>
        <taxon>Bacteria</taxon>
        <taxon>Pseudomonadati</taxon>
        <taxon>Pseudomonadota</taxon>
        <taxon>Betaproteobacteria</taxon>
        <taxon>Burkholderiales</taxon>
        <taxon>Alcaligenaceae</taxon>
        <taxon>Bordetella</taxon>
    </lineage>
</organism>
<dbReference type="InterPro" id="IPR025662">
    <property type="entry name" value="Sigma_54_int_dom_ATP-bd_1"/>
</dbReference>
<dbReference type="GO" id="GO:0006355">
    <property type="term" value="P:regulation of DNA-templated transcription"/>
    <property type="evidence" value="ECO:0007669"/>
    <property type="project" value="InterPro"/>
</dbReference>
<reference evidence="6 7" key="1">
    <citation type="journal article" date="2008" name="BMC Genomics">
        <title>The missing link: Bordetella petrii is endowed with both the metabolic versatility of environmental bacteria and virulence traits of pathogenic Bordetellae.</title>
        <authorList>
            <person name="Gross R."/>
            <person name="Guzman C.A."/>
            <person name="Sebaihia M."/>
            <person name="Martins Dos Santos V.A."/>
            <person name="Pieper D.H."/>
            <person name="Koebnik R."/>
            <person name="Lechner M."/>
            <person name="Bartels D."/>
            <person name="Buhrmester J."/>
            <person name="Choudhuri J.V."/>
            <person name="Ebensen T."/>
            <person name="Gaigalat L."/>
            <person name="Herrmann S."/>
            <person name="Khachane A.N."/>
            <person name="Larisch C."/>
            <person name="Link S."/>
            <person name="Linke B."/>
            <person name="Meyer F."/>
            <person name="Mormann S."/>
            <person name="Nakunst D."/>
            <person name="Rueckert C."/>
            <person name="Schneiker-Bekel S."/>
            <person name="Schulze K."/>
            <person name="Vorhoelter F.J."/>
            <person name="Yevsa T."/>
            <person name="Engle J.T."/>
            <person name="Goldman W.E."/>
            <person name="Puehler A."/>
            <person name="Goebel U.B."/>
            <person name="Goesmann A."/>
            <person name="Bloecker H."/>
            <person name="Kaiser O."/>
            <person name="Martinez-Arias R."/>
        </authorList>
    </citation>
    <scope>NUCLEOTIDE SEQUENCE [LARGE SCALE GENOMIC DNA]</scope>
    <source>
        <strain evidence="7">ATCC BAA-461 / DSM 12804 / CCUG 43448 / CIP 107267 / Se-1111R</strain>
    </source>
</reference>
<dbReference type="InterPro" id="IPR002197">
    <property type="entry name" value="HTH_Fis"/>
</dbReference>
<dbReference type="Pfam" id="PF25601">
    <property type="entry name" value="AAA_lid_14"/>
    <property type="match status" value="1"/>
</dbReference>
<dbReference type="GO" id="GO:0043565">
    <property type="term" value="F:sequence-specific DNA binding"/>
    <property type="evidence" value="ECO:0007669"/>
    <property type="project" value="InterPro"/>
</dbReference>
<evidence type="ECO:0000256" key="1">
    <source>
        <dbReference type="ARBA" id="ARBA00022741"/>
    </source>
</evidence>
<dbReference type="InterPro" id="IPR009057">
    <property type="entry name" value="Homeodomain-like_sf"/>
</dbReference>
<dbReference type="InterPro" id="IPR027417">
    <property type="entry name" value="P-loop_NTPase"/>
</dbReference>
<name>A9IMJ6_BORPD</name>
<proteinExistence type="predicted"/>
<dbReference type="CDD" id="cd00009">
    <property type="entry name" value="AAA"/>
    <property type="match status" value="1"/>
</dbReference>